<feature type="domain" description="RRM" evidence="4">
    <location>
        <begin position="217"/>
        <end position="302"/>
    </location>
</feature>
<dbReference type="PANTHER" id="PTHR24012">
    <property type="entry name" value="RNA BINDING PROTEIN"/>
    <property type="match status" value="1"/>
</dbReference>
<evidence type="ECO:0000259" key="4">
    <source>
        <dbReference type="PROSITE" id="PS50102"/>
    </source>
</evidence>
<feature type="domain" description="RRM" evidence="4">
    <location>
        <begin position="66"/>
        <end position="148"/>
    </location>
</feature>
<reference evidence="5" key="1">
    <citation type="submission" date="2021-01" db="EMBL/GenBank/DDBJ databases">
        <authorList>
            <person name="Corre E."/>
            <person name="Pelletier E."/>
            <person name="Niang G."/>
            <person name="Scheremetjew M."/>
            <person name="Finn R."/>
            <person name="Kale V."/>
            <person name="Holt S."/>
            <person name="Cochrane G."/>
            <person name="Meng A."/>
            <person name="Brown T."/>
            <person name="Cohen L."/>
        </authorList>
    </citation>
    <scope>NUCLEOTIDE SEQUENCE</scope>
    <source>
        <strain evidence="5">CCMP219</strain>
    </source>
</reference>
<dbReference type="AlphaFoldDB" id="A0A7R9VPJ1"/>
<dbReference type="InterPro" id="IPR035979">
    <property type="entry name" value="RBD_domain_sf"/>
</dbReference>
<evidence type="ECO:0000313" key="5">
    <source>
        <dbReference type="EMBL" id="CAD8300400.1"/>
    </source>
</evidence>
<dbReference type="SMART" id="SM00360">
    <property type="entry name" value="RRM"/>
    <property type="match status" value="2"/>
</dbReference>
<organism evidence="5">
    <name type="scientific">Chlamydomonas euryale</name>
    <dbReference type="NCBI Taxonomy" id="1486919"/>
    <lineage>
        <taxon>Eukaryota</taxon>
        <taxon>Viridiplantae</taxon>
        <taxon>Chlorophyta</taxon>
        <taxon>core chlorophytes</taxon>
        <taxon>Chlorophyceae</taxon>
        <taxon>CS clade</taxon>
        <taxon>Chlamydomonadales</taxon>
        <taxon>Chlamydomonadaceae</taxon>
        <taxon>Chlamydomonas</taxon>
    </lineage>
</organism>
<dbReference type="InterPro" id="IPR012677">
    <property type="entry name" value="Nucleotide-bd_a/b_plait_sf"/>
</dbReference>
<keyword evidence="2 3" id="KW-0694">RNA-binding</keyword>
<dbReference type="Pfam" id="PF00076">
    <property type="entry name" value="RRM_1"/>
    <property type="match status" value="2"/>
</dbReference>
<dbReference type="PROSITE" id="PS50102">
    <property type="entry name" value="RRM"/>
    <property type="match status" value="2"/>
</dbReference>
<sequence>MMESGDTAASADAHTNEDLAADLGRLGLGSLAPLSGKYPGQEGAGSVDLQKDPARRIVAANNDQNRMLFFAKVLRPAAEDEIKDLFSAYGQVYDVNLFRAFQGAPTSKGCGLVTMGAHDEAAAAIEALHGKHTWPGMDSPMVVKWMDTALQQQRRAQHLSAVRQGLAPRPESWLNRNPQPHGMAMANPYTPIGVNLASPTGMAVNEPVPVGCANDALKLFVGNIPASFSEEQLLPFFETIGPVVELVIMKDKATNQSKGSAFVWYTTRAAAEQAILAFNMRHVLPDPTGASDRPLVVRIAKARTMQGAAAGQPPMMGQHGLQYQATAAPQLAMQQAPLQLASHSLSIGAVGGGAHGTLMHGGHTLYPNMSVAGQPGMMMMVQRPGMGAVQAAQPMPGAALIPHMAAAPGDAHMERGRGGQAQSERGQLEHGAISITVDAEQLAMVNSNMYNVQTMSGAQLNIMPLAQGMFQLVVSGSKAQVDHAKTLLSNVFTHGYGSTALQPTS</sequence>
<evidence type="ECO:0000256" key="2">
    <source>
        <dbReference type="ARBA" id="ARBA00022884"/>
    </source>
</evidence>
<keyword evidence="1" id="KW-0677">Repeat</keyword>
<proteinExistence type="predicted"/>
<accession>A0A7R9VPJ1</accession>
<protein>
    <recommendedName>
        <fullName evidence="4">RRM domain-containing protein</fullName>
    </recommendedName>
</protein>
<dbReference type="InterPro" id="IPR000504">
    <property type="entry name" value="RRM_dom"/>
</dbReference>
<evidence type="ECO:0000256" key="1">
    <source>
        <dbReference type="ARBA" id="ARBA00022737"/>
    </source>
</evidence>
<dbReference type="SUPFAM" id="SSF54928">
    <property type="entry name" value="RNA-binding domain, RBD"/>
    <property type="match status" value="2"/>
</dbReference>
<name>A0A7R9VPJ1_9CHLO</name>
<dbReference type="EMBL" id="HBEC01033462">
    <property type="protein sequence ID" value="CAD8300400.1"/>
    <property type="molecule type" value="Transcribed_RNA"/>
</dbReference>
<dbReference type="GO" id="GO:0003723">
    <property type="term" value="F:RNA binding"/>
    <property type="evidence" value="ECO:0007669"/>
    <property type="project" value="UniProtKB-UniRule"/>
</dbReference>
<dbReference type="Gene3D" id="3.30.70.330">
    <property type="match status" value="2"/>
</dbReference>
<evidence type="ECO:0000256" key="3">
    <source>
        <dbReference type="PROSITE-ProRule" id="PRU00176"/>
    </source>
</evidence>
<gene>
    <name evidence="5" type="ORF">CEUR00632_LOCUS15551</name>
</gene>